<feature type="compositionally biased region" description="Acidic residues" evidence="1">
    <location>
        <begin position="27"/>
        <end position="44"/>
    </location>
</feature>
<dbReference type="Proteomes" id="UP000324222">
    <property type="component" value="Unassembled WGS sequence"/>
</dbReference>
<reference evidence="2 3" key="1">
    <citation type="submission" date="2019-05" db="EMBL/GenBank/DDBJ databases">
        <title>Another draft genome of Portunus trituberculatus and its Hox gene families provides insights of decapod evolution.</title>
        <authorList>
            <person name="Jeong J.-H."/>
            <person name="Song I."/>
            <person name="Kim S."/>
            <person name="Choi T."/>
            <person name="Kim D."/>
            <person name="Ryu S."/>
            <person name="Kim W."/>
        </authorList>
    </citation>
    <scope>NUCLEOTIDE SEQUENCE [LARGE SCALE GENOMIC DNA]</scope>
    <source>
        <tissue evidence="2">Muscle</tissue>
    </source>
</reference>
<protein>
    <submittedName>
        <fullName evidence="2">Uncharacterized protein</fullName>
    </submittedName>
</protein>
<organism evidence="2 3">
    <name type="scientific">Portunus trituberculatus</name>
    <name type="common">Swimming crab</name>
    <name type="synonym">Neptunus trituberculatus</name>
    <dbReference type="NCBI Taxonomy" id="210409"/>
    <lineage>
        <taxon>Eukaryota</taxon>
        <taxon>Metazoa</taxon>
        <taxon>Ecdysozoa</taxon>
        <taxon>Arthropoda</taxon>
        <taxon>Crustacea</taxon>
        <taxon>Multicrustacea</taxon>
        <taxon>Malacostraca</taxon>
        <taxon>Eumalacostraca</taxon>
        <taxon>Eucarida</taxon>
        <taxon>Decapoda</taxon>
        <taxon>Pleocyemata</taxon>
        <taxon>Brachyura</taxon>
        <taxon>Eubrachyura</taxon>
        <taxon>Portunoidea</taxon>
        <taxon>Portunidae</taxon>
        <taxon>Portuninae</taxon>
        <taxon>Portunus</taxon>
    </lineage>
</organism>
<proteinExistence type="predicted"/>
<name>A0A5B7CZ69_PORTR</name>
<dbReference type="EMBL" id="VSRR010000232">
    <property type="protein sequence ID" value="MPC12733.1"/>
    <property type="molecule type" value="Genomic_DNA"/>
</dbReference>
<comment type="caution">
    <text evidence="2">The sequence shown here is derived from an EMBL/GenBank/DDBJ whole genome shotgun (WGS) entry which is preliminary data.</text>
</comment>
<feature type="region of interest" description="Disordered" evidence="1">
    <location>
        <begin position="223"/>
        <end position="242"/>
    </location>
</feature>
<feature type="region of interest" description="Disordered" evidence="1">
    <location>
        <begin position="1"/>
        <end position="46"/>
    </location>
</feature>
<evidence type="ECO:0000256" key="1">
    <source>
        <dbReference type="SAM" id="MobiDB-lite"/>
    </source>
</evidence>
<dbReference type="AlphaFoldDB" id="A0A5B7CZ69"/>
<accession>A0A5B7CZ69</accession>
<keyword evidence="3" id="KW-1185">Reference proteome</keyword>
<sequence length="267" mass="29394">MNGGGATVRRWESQELPAVAAVVNPADESEEDEEEEKGLEEEKEEGTRCLSVLRDLEKPERCSPWRTDHIHPATHLLTLTPCQAVLSFTLSPLQRITCLVTLSATHPLCRTVLSPTLSPVHPITHPAKSHSYSHTLNNYEVLITTPVSLFLGNTVSLHAKLPCRRGEGEQGVVEWKVADSVAHGSRQPIRIIRVIASTRKTPLLEYQEGLCIAIEVDAVGLTPDTDTRRPLRPASTSSPGSDSVGFDLDDLLFWFTRSGEELLTEGH</sequence>
<evidence type="ECO:0000313" key="3">
    <source>
        <dbReference type="Proteomes" id="UP000324222"/>
    </source>
</evidence>
<evidence type="ECO:0000313" key="2">
    <source>
        <dbReference type="EMBL" id="MPC12733.1"/>
    </source>
</evidence>
<gene>
    <name evidence="2" type="ORF">E2C01_005438</name>
</gene>